<dbReference type="Proteomes" id="UP000317646">
    <property type="component" value="Unassembled WGS sequence"/>
</dbReference>
<protein>
    <recommendedName>
        <fullName evidence="4">Porin</fullName>
    </recommendedName>
</protein>
<feature type="chain" id="PRO_5021205900" description="Porin" evidence="1">
    <location>
        <begin position="24"/>
        <end position="407"/>
    </location>
</feature>
<reference evidence="2 3" key="1">
    <citation type="journal article" date="2019" name="Environ. Microbiol.">
        <title>Species interactions and distinct microbial communities in high Arctic permafrost affected cryosols are associated with the CH4 and CO2 gas fluxes.</title>
        <authorList>
            <person name="Altshuler I."/>
            <person name="Hamel J."/>
            <person name="Turney S."/>
            <person name="Magnuson E."/>
            <person name="Levesque R."/>
            <person name="Greer C."/>
            <person name="Whyte L.G."/>
        </authorList>
    </citation>
    <scope>NUCLEOTIDE SEQUENCE [LARGE SCALE GENOMIC DNA]</scope>
    <source>
        <strain evidence="2 3">S9.2P</strain>
    </source>
</reference>
<evidence type="ECO:0008006" key="4">
    <source>
        <dbReference type="Google" id="ProtNLM"/>
    </source>
</evidence>
<feature type="signal peptide" evidence="1">
    <location>
        <begin position="1"/>
        <end position="23"/>
    </location>
</feature>
<proteinExistence type="predicted"/>
<dbReference type="RefSeq" id="WP_140465484.1">
    <property type="nucleotide sequence ID" value="NZ_RCYZ01000002.1"/>
</dbReference>
<evidence type="ECO:0000313" key="2">
    <source>
        <dbReference type="EMBL" id="TPG67175.1"/>
    </source>
</evidence>
<accession>A0A502H054</accession>
<dbReference type="OrthoDB" id="1111796at2"/>
<evidence type="ECO:0000313" key="3">
    <source>
        <dbReference type="Proteomes" id="UP000317646"/>
    </source>
</evidence>
<gene>
    <name evidence="2" type="ORF">EAH73_05430</name>
</gene>
<evidence type="ECO:0000256" key="1">
    <source>
        <dbReference type="SAM" id="SignalP"/>
    </source>
</evidence>
<dbReference type="AlphaFoldDB" id="A0A502H054"/>
<name>A0A502H054_9BACT</name>
<dbReference type="EMBL" id="RCYZ01000002">
    <property type="protein sequence ID" value="TPG67175.1"/>
    <property type="molecule type" value="Genomic_DNA"/>
</dbReference>
<keyword evidence="1" id="KW-0732">Signal</keyword>
<sequence>MRNLLRILVAVGALLVTVGEAQAQLDNRAFTSPEPGRTKFGKNPTLLAEDADTAASRAAPQAGDLRISLNAFTFFKDNEYFNDIVEGYTLFGTQLNPQLVYYPTKELRLEAGVFLWKDFGTPLLRQVRPTYRATWTHGPHQFIFGNIRANLNHGYVEPLLDFERVMLVPLEEGLQYRLNTKRVALDVWVDWLKQEYAGSNYQEQIAGGLSGSYRLTRPGAPVDVSVPLQFTARHAGGQIDTLRAPIQTLFNYATGVVARVPLRGRTLQAVRLNAYGLLFDDHSFSNYRLPFQDGRGLYLNGTLETRYLDVMLSYWQGHQFFAPLGGNYYQSIASRYGTPGFTDAERRLLLVRLLRDFRISDAAALTVRVEPVYDFNKQLLDFSFGFYLNFRQEWLLGNVGRRARVGQ</sequence>
<organism evidence="2 3">
    <name type="scientific">Hymenobacter nivis</name>
    <dbReference type="NCBI Taxonomy" id="1850093"/>
    <lineage>
        <taxon>Bacteria</taxon>
        <taxon>Pseudomonadati</taxon>
        <taxon>Bacteroidota</taxon>
        <taxon>Cytophagia</taxon>
        <taxon>Cytophagales</taxon>
        <taxon>Hymenobacteraceae</taxon>
        <taxon>Hymenobacter</taxon>
    </lineage>
</organism>
<keyword evidence="3" id="KW-1185">Reference proteome</keyword>
<comment type="caution">
    <text evidence="2">The sequence shown here is derived from an EMBL/GenBank/DDBJ whole genome shotgun (WGS) entry which is preliminary data.</text>
</comment>